<name>A0AAE9L2B2_9BURK</name>
<evidence type="ECO:0000313" key="3">
    <source>
        <dbReference type="EMBL" id="TSP10885.1"/>
    </source>
</evidence>
<dbReference type="Proteomes" id="UP001056132">
    <property type="component" value="Chromosome 1"/>
</dbReference>
<evidence type="ECO:0000313" key="4">
    <source>
        <dbReference type="EMBL" id="URF03810.1"/>
    </source>
</evidence>
<feature type="transmembrane region" description="Helical" evidence="2">
    <location>
        <begin position="68"/>
        <end position="85"/>
    </location>
</feature>
<keyword evidence="2" id="KW-0472">Membrane</keyword>
<dbReference type="Proteomes" id="UP000318943">
    <property type="component" value="Unassembled WGS sequence"/>
</dbReference>
<dbReference type="EMBL" id="VCIZ01000013">
    <property type="protein sequence ID" value="TSP10885.1"/>
    <property type="molecule type" value="Genomic_DNA"/>
</dbReference>
<evidence type="ECO:0000256" key="2">
    <source>
        <dbReference type="SAM" id="Phobius"/>
    </source>
</evidence>
<accession>A0AAE9L2B2</accession>
<keyword evidence="2" id="KW-0812">Transmembrane</keyword>
<organism evidence="4 6">
    <name type="scientific">Cupriavidus campinensis</name>
    <dbReference type="NCBI Taxonomy" id="151783"/>
    <lineage>
        <taxon>Bacteria</taxon>
        <taxon>Pseudomonadati</taxon>
        <taxon>Pseudomonadota</taxon>
        <taxon>Betaproteobacteria</taxon>
        <taxon>Burkholderiales</taxon>
        <taxon>Burkholderiaceae</taxon>
        <taxon>Cupriavidus</taxon>
    </lineage>
</organism>
<dbReference type="EMBL" id="CP097330">
    <property type="protein sequence ID" value="URF03810.1"/>
    <property type="molecule type" value="Genomic_DNA"/>
</dbReference>
<sequence length="90" mass="9883">MGSQRPAGTRPATKPTTSTATHRPIVQDLGADTAIWHTRGLQTNSRMRAPLVQRTPPTQLPPSIVPRLMLWAVVIGVALIGYHFLKQVLH</sequence>
<dbReference type="RefSeq" id="WP_144200476.1">
    <property type="nucleotide sequence ID" value="NZ_CAJPVH010000006.1"/>
</dbReference>
<feature type="region of interest" description="Disordered" evidence="1">
    <location>
        <begin position="1"/>
        <end position="24"/>
    </location>
</feature>
<keyword evidence="2" id="KW-1133">Transmembrane helix</keyword>
<protein>
    <submittedName>
        <fullName evidence="4">Uncharacterized protein</fullName>
    </submittedName>
</protein>
<evidence type="ECO:0000313" key="6">
    <source>
        <dbReference type="Proteomes" id="UP001056132"/>
    </source>
</evidence>
<reference evidence="4" key="2">
    <citation type="journal article" date="2022" name="Microbiol. Resour. Announc.">
        <title>Genome Sequence of Cupriavidus campinensis Strain G5, a Member of a Bacterial Consortium Capable of Polyethylene Degradation.</title>
        <authorList>
            <person name="Schneider B."/>
            <person name="Pfeiffer F."/>
            <person name="Dyall-Smith M."/>
            <person name="Kunte H.J."/>
        </authorList>
    </citation>
    <scope>NUCLEOTIDE SEQUENCE</scope>
    <source>
        <strain evidence="4">G5</strain>
    </source>
</reference>
<reference evidence="3 5" key="1">
    <citation type="submission" date="2019-05" db="EMBL/GenBank/DDBJ databases">
        <title>Whole genome sequence analysis of Cupriavidus campinensis S14E4C strain.</title>
        <authorList>
            <person name="Abbaszade G."/>
            <person name="Szabo A."/>
            <person name="Toumi M."/>
            <person name="Toth E."/>
        </authorList>
    </citation>
    <scope>NUCLEOTIDE SEQUENCE [LARGE SCALE GENOMIC DNA]</scope>
    <source>
        <strain evidence="3 5">S14E4C</strain>
    </source>
</reference>
<keyword evidence="5" id="KW-1185">Reference proteome</keyword>
<proteinExistence type="predicted"/>
<dbReference type="KEGG" id="ccam:M5D45_15095"/>
<evidence type="ECO:0000313" key="5">
    <source>
        <dbReference type="Proteomes" id="UP000318943"/>
    </source>
</evidence>
<dbReference type="AlphaFoldDB" id="A0AAE9L2B2"/>
<evidence type="ECO:0000256" key="1">
    <source>
        <dbReference type="SAM" id="MobiDB-lite"/>
    </source>
</evidence>
<gene>
    <name evidence="3" type="ORF">FGG12_20740</name>
    <name evidence="4" type="ORF">M5D45_15095</name>
</gene>
<reference evidence="4" key="3">
    <citation type="submission" date="2022-05" db="EMBL/GenBank/DDBJ databases">
        <authorList>
            <person name="Kunte H.-J."/>
        </authorList>
    </citation>
    <scope>NUCLEOTIDE SEQUENCE</scope>
    <source>
        <strain evidence="4">G5</strain>
    </source>
</reference>